<protein>
    <recommendedName>
        <fullName evidence="5">DUF917 family protein</fullName>
    </recommendedName>
</protein>
<dbReference type="RefSeq" id="WP_170231435.1">
    <property type="nucleotide sequence ID" value="NZ_VFPA01000002.1"/>
</dbReference>
<feature type="domain" description="S-Me-THD N-terminal" evidence="1">
    <location>
        <begin position="14"/>
        <end position="168"/>
    </location>
</feature>
<dbReference type="InterPro" id="IPR024071">
    <property type="entry name" value="S-Me-THD_C_sf"/>
</dbReference>
<evidence type="ECO:0000313" key="4">
    <source>
        <dbReference type="Proteomes" id="UP000315677"/>
    </source>
</evidence>
<gene>
    <name evidence="3" type="ORF">FB558_4180</name>
</gene>
<organism evidence="3 4">
    <name type="scientific">Pseudonocardia kunmingensis</name>
    <dbReference type="NCBI Taxonomy" id="630975"/>
    <lineage>
        <taxon>Bacteria</taxon>
        <taxon>Bacillati</taxon>
        <taxon>Actinomycetota</taxon>
        <taxon>Actinomycetes</taxon>
        <taxon>Pseudonocardiales</taxon>
        <taxon>Pseudonocardiaceae</taxon>
        <taxon>Pseudonocardia</taxon>
    </lineage>
</organism>
<dbReference type="InterPro" id="IPR010318">
    <property type="entry name" value="S-Me-THD_N"/>
</dbReference>
<feature type="domain" description="S-Me-THD-like C-terminal" evidence="2">
    <location>
        <begin position="178"/>
        <end position="348"/>
    </location>
</feature>
<evidence type="ECO:0008006" key="5">
    <source>
        <dbReference type="Google" id="ProtNLM"/>
    </source>
</evidence>
<evidence type="ECO:0000259" key="1">
    <source>
        <dbReference type="Pfam" id="PF06032"/>
    </source>
</evidence>
<reference evidence="3 4" key="1">
    <citation type="submission" date="2019-06" db="EMBL/GenBank/DDBJ databases">
        <title>Sequencing the genomes of 1000 actinobacteria strains.</title>
        <authorList>
            <person name="Klenk H.-P."/>
        </authorList>
    </citation>
    <scope>NUCLEOTIDE SEQUENCE [LARGE SCALE GENOMIC DNA]</scope>
    <source>
        <strain evidence="3 4">DSM 45301</strain>
    </source>
</reference>
<dbReference type="InterPro" id="IPR048350">
    <property type="entry name" value="S-Me-THD-like_C"/>
</dbReference>
<accession>A0A543DQL3</accession>
<evidence type="ECO:0000313" key="3">
    <source>
        <dbReference type="EMBL" id="TQM11615.1"/>
    </source>
</evidence>
<proteinExistence type="predicted"/>
<dbReference type="EMBL" id="VFPA01000002">
    <property type="protein sequence ID" value="TQM11615.1"/>
    <property type="molecule type" value="Genomic_DNA"/>
</dbReference>
<dbReference type="InterPro" id="IPR027479">
    <property type="entry name" value="S-Me-THD_N_sf"/>
</dbReference>
<sequence>MPRETAVSRIGQRDIAAFARGCAVLGCGGGGGVALAERMLRDAVARSGPVRLVDLDELPAAAFVMPCGMLGSPLVLEEQLPTGDEPFELVAAVQQAHGRPVDALMPFQLAGANGVFPLAWAASLGLPLVDADGTGRPMPIMATAMGLAGVSPTPACVVDGHGQRITIRARTRERLTTTAIATLAGVGGLAAFAFDLMEAATARRATIHGSVTRALAIGRAALSRRTAVETVLTGGRVLARGRVHQVERYRADRHRGGSVLIEGVGTAQPRWLRLEFQNEFLLAVDAGRVVATVPDTIAVLDSASGSPLLVDEMREGQVVIALAGAGPEIWQNPQSAAVAGPAAFGLDLPEGLATPRGVGR</sequence>
<keyword evidence="4" id="KW-1185">Reference proteome</keyword>
<dbReference type="AlphaFoldDB" id="A0A543DQL3"/>
<dbReference type="Pfam" id="PF06032">
    <property type="entry name" value="S-Me-THD_N"/>
    <property type="match status" value="1"/>
</dbReference>
<dbReference type="Gene3D" id="3.40.1610.10">
    <property type="entry name" value="CV3147-like domain"/>
    <property type="match status" value="1"/>
</dbReference>
<comment type="caution">
    <text evidence="3">The sequence shown here is derived from an EMBL/GenBank/DDBJ whole genome shotgun (WGS) entry which is preliminary data.</text>
</comment>
<name>A0A543DQL3_9PSEU</name>
<dbReference type="SUPFAM" id="SSF160991">
    <property type="entry name" value="CV3147-like"/>
    <property type="match status" value="1"/>
</dbReference>
<dbReference type="Pfam" id="PF20906">
    <property type="entry name" value="S-Me-THD_C"/>
    <property type="match status" value="1"/>
</dbReference>
<dbReference type="Gene3D" id="2.40.390.10">
    <property type="entry name" value="CV3147-like"/>
    <property type="match status" value="1"/>
</dbReference>
<dbReference type="Proteomes" id="UP000315677">
    <property type="component" value="Unassembled WGS sequence"/>
</dbReference>
<evidence type="ECO:0000259" key="2">
    <source>
        <dbReference type="Pfam" id="PF20906"/>
    </source>
</evidence>